<dbReference type="Pfam" id="PF07027">
    <property type="entry name" value="DUF1318"/>
    <property type="match status" value="1"/>
</dbReference>
<keyword evidence="2" id="KW-1185">Reference proteome</keyword>
<evidence type="ECO:0008006" key="3">
    <source>
        <dbReference type="Google" id="ProtNLM"/>
    </source>
</evidence>
<dbReference type="RefSeq" id="WP_070067394.1">
    <property type="nucleotide sequence ID" value="NZ_MJUW02000091.1"/>
</dbReference>
<sequence length="126" mass="14512">MRTNVWVPLLIIVVVRAVFAGTLFCAEDINTVKVQMEKRLPLIVELKAKGIVGEDRMGYLQFIGGKREKENVVQAENLDRRKVYEAISQKEGVAVEQVGQRRALQIANKARKGEWLQDQNEKWYQK</sequence>
<organism evidence="1 2">
    <name type="scientific">Candidatus Brocadia sapporoensis</name>
    <dbReference type="NCBI Taxonomy" id="392547"/>
    <lineage>
        <taxon>Bacteria</taxon>
        <taxon>Pseudomonadati</taxon>
        <taxon>Planctomycetota</taxon>
        <taxon>Candidatus Brocadiia</taxon>
        <taxon>Candidatus Brocadiales</taxon>
        <taxon>Candidatus Brocadiaceae</taxon>
        <taxon>Candidatus Brocadia</taxon>
    </lineage>
</organism>
<evidence type="ECO:0000313" key="1">
    <source>
        <dbReference type="EMBL" id="OQD45425.1"/>
    </source>
</evidence>
<gene>
    <name evidence="1" type="ORF">BIY37_08490</name>
</gene>
<dbReference type="AlphaFoldDB" id="A0A1V6LZ79"/>
<protein>
    <recommendedName>
        <fullName evidence="3">DUF1318 domain-containing protein</fullName>
    </recommendedName>
</protein>
<dbReference type="InterPro" id="IPR008309">
    <property type="entry name" value="YdbL"/>
</dbReference>
<dbReference type="EMBL" id="MJUW02000091">
    <property type="protein sequence ID" value="OQD45425.1"/>
    <property type="molecule type" value="Genomic_DNA"/>
</dbReference>
<name>A0A1V6LZ79_9BACT</name>
<accession>A0A1V6LZ79</accession>
<proteinExistence type="predicted"/>
<reference evidence="1 2" key="1">
    <citation type="journal article" date="2016" name="Genome Announc.">
        <title>Draft Genome Sequence of the Anaerobic Ammonium-Oxidizing Bacterium 'Candidatus Brocadia sp. 40'.</title>
        <authorList>
            <person name="Ali M."/>
            <person name="Haroon M.F."/>
            <person name="Narita Y."/>
            <person name="Zhang L."/>
            <person name="Rangel Shaw D."/>
            <person name="Okabe S."/>
            <person name="Saikaly P.E."/>
        </authorList>
    </citation>
    <scope>NUCLEOTIDE SEQUENCE [LARGE SCALE GENOMIC DNA]</scope>
    <source>
        <strain evidence="1 2">40</strain>
    </source>
</reference>
<comment type="caution">
    <text evidence="1">The sequence shown here is derived from an EMBL/GenBank/DDBJ whole genome shotgun (WGS) entry which is preliminary data.</text>
</comment>
<evidence type="ECO:0000313" key="2">
    <source>
        <dbReference type="Proteomes" id="UP000242219"/>
    </source>
</evidence>
<dbReference type="Proteomes" id="UP000242219">
    <property type="component" value="Unassembled WGS sequence"/>
</dbReference>